<dbReference type="Gene3D" id="2.40.50.90">
    <property type="match status" value="1"/>
</dbReference>
<feature type="domain" description="Tudor" evidence="1">
    <location>
        <begin position="81"/>
        <end position="142"/>
    </location>
</feature>
<dbReference type="OrthoDB" id="6761716at2759"/>
<dbReference type="SUPFAM" id="SSF63748">
    <property type="entry name" value="Tudor/PWWP/MBT"/>
    <property type="match status" value="1"/>
</dbReference>
<protein>
    <recommendedName>
        <fullName evidence="1">Tudor domain-containing protein</fullName>
    </recommendedName>
</protein>
<dbReference type="InterPro" id="IPR050621">
    <property type="entry name" value="Tudor_domain_containing"/>
</dbReference>
<dbReference type="Gene3D" id="2.30.30.140">
    <property type="match status" value="1"/>
</dbReference>
<dbReference type="PANTHER" id="PTHR22948:SF76">
    <property type="entry name" value="FI20010P1-RELATED"/>
    <property type="match status" value="1"/>
</dbReference>
<dbReference type="PANTHER" id="PTHR22948">
    <property type="entry name" value="TUDOR DOMAIN CONTAINING PROTEIN"/>
    <property type="match status" value="1"/>
</dbReference>
<reference evidence="2" key="1">
    <citation type="submission" date="2022-01" db="EMBL/GenBank/DDBJ databases">
        <authorList>
            <person name="King R."/>
        </authorList>
    </citation>
    <scope>NUCLEOTIDE SEQUENCE</scope>
</reference>
<gene>
    <name evidence="2" type="ORF">PHYEVI_LOCUS7581</name>
</gene>
<sequence length="297" mass="34546">MQKNQKVGFDFDSFEDKCLVPNCFDKVAWQIGKTYKIRVGYVYNPSNFWIIRHEEELNLFHKYITYYYSTKGDDYLLPEKDIKRDSYCAVYIDDCYYRAVIVDIPKFLCEEPQVVIFSIDFGFTTVVSCENLCYLSEKLRSVPRFAIRARLAGIEPDNSDSWSNKAAERFSQLIIGKILLAVLENKDTLLQVLYIKLGEVTTTNEIIYIDQILFEEKLAVASKMRRLKSKETKDRIVPKVKYPFLFPSHNAIETSLMPSSNYVSELLKSSPLACSLLFKLLYHKKIFTVQNSILTDL</sequence>
<keyword evidence="3" id="KW-1185">Reference proteome</keyword>
<name>A0A9N9TVC9_PHYSR</name>
<evidence type="ECO:0000313" key="3">
    <source>
        <dbReference type="Proteomes" id="UP001153712"/>
    </source>
</evidence>
<dbReference type="Proteomes" id="UP001153712">
    <property type="component" value="Chromosome 4"/>
</dbReference>
<organism evidence="2 3">
    <name type="scientific">Phyllotreta striolata</name>
    <name type="common">Striped flea beetle</name>
    <name type="synonym">Crioceris striolata</name>
    <dbReference type="NCBI Taxonomy" id="444603"/>
    <lineage>
        <taxon>Eukaryota</taxon>
        <taxon>Metazoa</taxon>
        <taxon>Ecdysozoa</taxon>
        <taxon>Arthropoda</taxon>
        <taxon>Hexapoda</taxon>
        <taxon>Insecta</taxon>
        <taxon>Pterygota</taxon>
        <taxon>Neoptera</taxon>
        <taxon>Endopterygota</taxon>
        <taxon>Coleoptera</taxon>
        <taxon>Polyphaga</taxon>
        <taxon>Cucujiformia</taxon>
        <taxon>Chrysomeloidea</taxon>
        <taxon>Chrysomelidae</taxon>
        <taxon>Galerucinae</taxon>
        <taxon>Alticini</taxon>
        <taxon>Phyllotreta</taxon>
    </lineage>
</organism>
<dbReference type="Pfam" id="PF00567">
    <property type="entry name" value="TUDOR"/>
    <property type="match status" value="1"/>
</dbReference>
<accession>A0A9N9TVC9</accession>
<dbReference type="GO" id="GO:0005737">
    <property type="term" value="C:cytoplasm"/>
    <property type="evidence" value="ECO:0007669"/>
    <property type="project" value="UniProtKB-ARBA"/>
</dbReference>
<proteinExistence type="predicted"/>
<dbReference type="EMBL" id="OU900097">
    <property type="protein sequence ID" value="CAG9861238.1"/>
    <property type="molecule type" value="Genomic_DNA"/>
</dbReference>
<evidence type="ECO:0000259" key="1">
    <source>
        <dbReference type="PROSITE" id="PS50304"/>
    </source>
</evidence>
<dbReference type="AlphaFoldDB" id="A0A9N9TVC9"/>
<evidence type="ECO:0000313" key="2">
    <source>
        <dbReference type="EMBL" id="CAG9861238.1"/>
    </source>
</evidence>
<dbReference type="InterPro" id="IPR002999">
    <property type="entry name" value="Tudor"/>
</dbReference>
<dbReference type="PROSITE" id="PS50304">
    <property type="entry name" value="TUDOR"/>
    <property type="match status" value="1"/>
</dbReference>
<dbReference type="InterPro" id="IPR035437">
    <property type="entry name" value="SNase_OB-fold_sf"/>
</dbReference>